<dbReference type="HOGENOM" id="CLU_058336_1_1_1"/>
<dbReference type="OrthoDB" id="414463at2759"/>
<dbReference type="InterPro" id="IPR005269">
    <property type="entry name" value="LOG"/>
</dbReference>
<dbReference type="Pfam" id="PF03641">
    <property type="entry name" value="Lysine_decarbox"/>
    <property type="match status" value="1"/>
</dbReference>
<dbReference type="EMBL" id="KN837264">
    <property type="protein sequence ID" value="KIJ30317.1"/>
    <property type="molecule type" value="Genomic_DNA"/>
</dbReference>
<dbReference type="PANTHER" id="PTHR31223:SF70">
    <property type="entry name" value="LOG FAMILY PROTEIN YJL055W"/>
    <property type="match status" value="1"/>
</dbReference>
<dbReference type="Gene3D" id="3.40.50.450">
    <property type="match status" value="1"/>
</dbReference>
<dbReference type="InterPro" id="IPR031100">
    <property type="entry name" value="LOG_fam"/>
</dbReference>
<dbReference type="GO" id="GO:0009691">
    <property type="term" value="P:cytokinin biosynthetic process"/>
    <property type="evidence" value="ECO:0007669"/>
    <property type="project" value="InterPro"/>
</dbReference>
<dbReference type="PANTHER" id="PTHR31223">
    <property type="entry name" value="LOG FAMILY PROTEIN YJL055W"/>
    <property type="match status" value="1"/>
</dbReference>
<name>A0A0C9UN81_SPHS4</name>
<dbReference type="GO" id="GO:0016799">
    <property type="term" value="F:hydrolase activity, hydrolyzing N-glycosyl compounds"/>
    <property type="evidence" value="ECO:0007669"/>
    <property type="project" value="TreeGrafter"/>
</dbReference>
<dbReference type="NCBIfam" id="TIGR00730">
    <property type="entry name" value="Rossman fold protein, TIGR00730 family"/>
    <property type="match status" value="1"/>
</dbReference>
<proteinExistence type="predicted"/>
<protein>
    <recommendedName>
        <fullName evidence="3">Cytokinin riboside 5'-monophosphate phosphoribohydrolase</fullName>
    </recommendedName>
</protein>
<sequence length="306" mass="34296">MSSKHTAPEMPPLLGFPSQPAVAVFCASRDGKEPAFRHAAQSLGEAIAKSGKDLIYGGGNNGLMGAVSKAALDAGGKVTGITPYPMLSGRRLEQFKKVYAQEKTGWNEGMAKSKYYPDLNRGDWVTFKEEANEWLETVVVHSMHDRKLEMAKRAEAFVGLPGGFGTFEELMEVITWSQIGIHHKPIIFLNVLGFYNPIKELVYSCIRGGLIDELHQELIIFIDGSDDPNFDWGTVALEAMEQWKKPYLPQKFNWMKTLDDPGELEETKPVEDIEPPNRRLIRIMESKGDRESEKESTMEQVITVFA</sequence>
<dbReference type="GO" id="GO:0005829">
    <property type="term" value="C:cytosol"/>
    <property type="evidence" value="ECO:0007669"/>
    <property type="project" value="TreeGrafter"/>
</dbReference>
<dbReference type="AlphaFoldDB" id="A0A0C9UN81"/>
<keyword evidence="2" id="KW-1185">Reference proteome</keyword>
<accession>A0A0C9UN81</accession>
<organism evidence="1 2">
    <name type="scientific">Sphaerobolus stellatus (strain SS14)</name>
    <dbReference type="NCBI Taxonomy" id="990650"/>
    <lineage>
        <taxon>Eukaryota</taxon>
        <taxon>Fungi</taxon>
        <taxon>Dikarya</taxon>
        <taxon>Basidiomycota</taxon>
        <taxon>Agaricomycotina</taxon>
        <taxon>Agaricomycetes</taxon>
        <taxon>Phallomycetidae</taxon>
        <taxon>Geastrales</taxon>
        <taxon>Sphaerobolaceae</taxon>
        <taxon>Sphaerobolus</taxon>
    </lineage>
</organism>
<evidence type="ECO:0000313" key="1">
    <source>
        <dbReference type="EMBL" id="KIJ30317.1"/>
    </source>
</evidence>
<dbReference type="SUPFAM" id="SSF102405">
    <property type="entry name" value="MCP/YpsA-like"/>
    <property type="match status" value="1"/>
</dbReference>
<dbReference type="Proteomes" id="UP000054279">
    <property type="component" value="Unassembled WGS sequence"/>
</dbReference>
<evidence type="ECO:0000313" key="2">
    <source>
        <dbReference type="Proteomes" id="UP000054279"/>
    </source>
</evidence>
<gene>
    <name evidence="1" type="ORF">M422DRAFT_784026</name>
</gene>
<reference evidence="1 2" key="1">
    <citation type="submission" date="2014-06" db="EMBL/GenBank/DDBJ databases">
        <title>Evolutionary Origins and Diversification of the Mycorrhizal Mutualists.</title>
        <authorList>
            <consortium name="DOE Joint Genome Institute"/>
            <consortium name="Mycorrhizal Genomics Consortium"/>
            <person name="Kohler A."/>
            <person name="Kuo A."/>
            <person name="Nagy L.G."/>
            <person name="Floudas D."/>
            <person name="Copeland A."/>
            <person name="Barry K.W."/>
            <person name="Cichocki N."/>
            <person name="Veneault-Fourrey C."/>
            <person name="LaButti K."/>
            <person name="Lindquist E.A."/>
            <person name="Lipzen A."/>
            <person name="Lundell T."/>
            <person name="Morin E."/>
            <person name="Murat C."/>
            <person name="Riley R."/>
            <person name="Ohm R."/>
            <person name="Sun H."/>
            <person name="Tunlid A."/>
            <person name="Henrissat B."/>
            <person name="Grigoriev I.V."/>
            <person name="Hibbett D.S."/>
            <person name="Martin F."/>
        </authorList>
    </citation>
    <scope>NUCLEOTIDE SEQUENCE [LARGE SCALE GENOMIC DNA]</scope>
    <source>
        <strain evidence="1 2">SS14</strain>
    </source>
</reference>
<evidence type="ECO:0008006" key="3">
    <source>
        <dbReference type="Google" id="ProtNLM"/>
    </source>
</evidence>